<reference evidence="6" key="1">
    <citation type="journal article" date="2021" name="IMA Fungus">
        <title>Genomic characterization of three marine fungi, including Emericellopsis atlantica sp. nov. with signatures of a generalist lifestyle and marine biomass degradation.</title>
        <authorList>
            <person name="Hagestad O.C."/>
            <person name="Hou L."/>
            <person name="Andersen J.H."/>
            <person name="Hansen E.H."/>
            <person name="Altermark B."/>
            <person name="Li C."/>
            <person name="Kuhnert E."/>
            <person name="Cox R.J."/>
            <person name="Crous P.W."/>
            <person name="Spatafora J.W."/>
            <person name="Lail K."/>
            <person name="Amirebrahimi M."/>
            <person name="Lipzen A."/>
            <person name="Pangilinan J."/>
            <person name="Andreopoulos W."/>
            <person name="Hayes R.D."/>
            <person name="Ng V."/>
            <person name="Grigoriev I.V."/>
            <person name="Jackson S.A."/>
            <person name="Sutton T.D.S."/>
            <person name="Dobson A.D.W."/>
            <person name="Rama T."/>
        </authorList>
    </citation>
    <scope>NUCLEOTIDE SEQUENCE</scope>
    <source>
        <strain evidence="6">TS7</strain>
    </source>
</reference>
<dbReference type="SUPFAM" id="SSF51905">
    <property type="entry name" value="FAD/NAD(P)-binding domain"/>
    <property type="match status" value="1"/>
</dbReference>
<comment type="caution">
    <text evidence="6">The sequence shown here is derived from an EMBL/GenBank/DDBJ whole genome shotgun (WGS) entry which is preliminary data.</text>
</comment>
<evidence type="ECO:0000313" key="6">
    <source>
        <dbReference type="EMBL" id="KAG9259093.1"/>
    </source>
</evidence>
<evidence type="ECO:0000256" key="2">
    <source>
        <dbReference type="ARBA" id="ARBA00022630"/>
    </source>
</evidence>
<organism evidence="6 7">
    <name type="scientific">Emericellopsis atlantica</name>
    <dbReference type="NCBI Taxonomy" id="2614577"/>
    <lineage>
        <taxon>Eukaryota</taxon>
        <taxon>Fungi</taxon>
        <taxon>Dikarya</taxon>
        <taxon>Ascomycota</taxon>
        <taxon>Pezizomycotina</taxon>
        <taxon>Sordariomycetes</taxon>
        <taxon>Hypocreomycetidae</taxon>
        <taxon>Hypocreales</taxon>
        <taxon>Bionectriaceae</taxon>
        <taxon>Emericellopsis</taxon>
    </lineage>
</organism>
<dbReference type="PRINTS" id="PR00469">
    <property type="entry name" value="PNDRDTASEII"/>
</dbReference>
<dbReference type="RefSeq" id="XP_046123017.1">
    <property type="nucleotide sequence ID" value="XM_046258472.1"/>
</dbReference>
<sequence>MSKTIVVLGGSMAGLNIVHRLLKYTLPHEPDLKVILVSKNSHFYWNCASPRGVLPGLIPDEEYIQAIAPGLDKYPLESNEFIVGSATGVDKTSRQVTVSTADGTRQLKYDYLVIATGARCTEDTLPWKANNTYEELIESIHRTQENIKQAKHIVVAGAGATGVELCGELKFEYKDKQVLLLCADEKLVGGDSCHASIEKQLKSMHVEIKKSARVEDTKTLDNGKTEITLSNGEKITTDYYMATMGMVPNTEFLPAEWLTDRKYLNVDEHFQVVGEKGVWSLGDAVSRPRASFPETEAQGGAVHKNIEAVLKGKHQSRVKGLPADIFICSMGRSRGVGRIGWVPAPSIAIWAMKGRTLGRERTPKYVDGSAF</sequence>
<dbReference type="GO" id="GO:0004174">
    <property type="term" value="F:electron-transferring-flavoprotein dehydrogenase activity"/>
    <property type="evidence" value="ECO:0007669"/>
    <property type="project" value="TreeGrafter"/>
</dbReference>
<protein>
    <recommendedName>
        <fullName evidence="5">FAD/NAD(P)-binding domain-containing protein</fullName>
    </recommendedName>
</protein>
<feature type="domain" description="FAD/NAD(P)-binding" evidence="5">
    <location>
        <begin position="4"/>
        <end position="288"/>
    </location>
</feature>
<dbReference type="InterPro" id="IPR036188">
    <property type="entry name" value="FAD/NAD-bd_sf"/>
</dbReference>
<evidence type="ECO:0000256" key="3">
    <source>
        <dbReference type="ARBA" id="ARBA00022827"/>
    </source>
</evidence>
<dbReference type="Pfam" id="PF07992">
    <property type="entry name" value="Pyr_redox_2"/>
    <property type="match status" value="1"/>
</dbReference>
<dbReference type="Gene3D" id="3.50.50.100">
    <property type="match status" value="1"/>
</dbReference>
<evidence type="ECO:0000259" key="5">
    <source>
        <dbReference type="Pfam" id="PF07992"/>
    </source>
</evidence>
<keyword evidence="3" id="KW-0274">FAD</keyword>
<dbReference type="AlphaFoldDB" id="A0A9P8CTR8"/>
<dbReference type="PANTHER" id="PTHR43735:SF3">
    <property type="entry name" value="FERROPTOSIS SUPPRESSOR PROTEIN 1"/>
    <property type="match status" value="1"/>
</dbReference>
<keyword evidence="2" id="KW-0285">Flavoprotein</keyword>
<dbReference type="PRINTS" id="PR00368">
    <property type="entry name" value="FADPNR"/>
</dbReference>
<evidence type="ECO:0000256" key="4">
    <source>
        <dbReference type="ARBA" id="ARBA00023002"/>
    </source>
</evidence>
<proteinExistence type="inferred from homology"/>
<keyword evidence="4" id="KW-0560">Oxidoreductase</keyword>
<dbReference type="PANTHER" id="PTHR43735">
    <property type="entry name" value="APOPTOSIS-INDUCING FACTOR 1"/>
    <property type="match status" value="1"/>
</dbReference>
<dbReference type="InterPro" id="IPR023753">
    <property type="entry name" value="FAD/NAD-binding_dom"/>
</dbReference>
<dbReference type="GO" id="GO:0050660">
    <property type="term" value="F:flavin adenine dinucleotide binding"/>
    <property type="evidence" value="ECO:0007669"/>
    <property type="project" value="TreeGrafter"/>
</dbReference>
<accession>A0A9P8CTR8</accession>
<dbReference type="EMBL" id="MU251242">
    <property type="protein sequence ID" value="KAG9259093.1"/>
    <property type="molecule type" value="Genomic_DNA"/>
</dbReference>
<comment type="similarity">
    <text evidence="1">Belongs to the FAD-dependent oxidoreductase family.</text>
</comment>
<dbReference type="GeneID" id="70289375"/>
<gene>
    <name evidence="6" type="ORF">F5Z01DRAFT_24850</name>
</gene>
<dbReference type="Proteomes" id="UP000887229">
    <property type="component" value="Unassembled WGS sequence"/>
</dbReference>
<dbReference type="GO" id="GO:0005737">
    <property type="term" value="C:cytoplasm"/>
    <property type="evidence" value="ECO:0007669"/>
    <property type="project" value="TreeGrafter"/>
</dbReference>
<name>A0A9P8CTR8_9HYPO</name>
<keyword evidence="7" id="KW-1185">Reference proteome</keyword>
<evidence type="ECO:0000256" key="1">
    <source>
        <dbReference type="ARBA" id="ARBA00006442"/>
    </source>
</evidence>
<dbReference type="OrthoDB" id="202203at2759"/>
<evidence type="ECO:0000313" key="7">
    <source>
        <dbReference type="Proteomes" id="UP000887229"/>
    </source>
</evidence>